<proteinExistence type="predicted"/>
<gene>
    <name evidence="1" type="ORF">MNBD_GAMMA11-3092</name>
</gene>
<sequence length="84" mass="9601">MIINYRVWVNLNPVRSRMAETPDRTSVKKRIQSVLDIEPSDYQKLQPEGLYPLVGNPRTDMPDGLPFELSEYDARALPEVPTTA</sequence>
<organism evidence="1">
    <name type="scientific">hydrothermal vent metagenome</name>
    <dbReference type="NCBI Taxonomy" id="652676"/>
    <lineage>
        <taxon>unclassified sequences</taxon>
        <taxon>metagenomes</taxon>
        <taxon>ecological metagenomes</taxon>
    </lineage>
</organism>
<dbReference type="EMBL" id="UOFG01000224">
    <property type="protein sequence ID" value="VAW64097.1"/>
    <property type="molecule type" value="Genomic_DNA"/>
</dbReference>
<dbReference type="AlphaFoldDB" id="A0A3B0XLQ2"/>
<protein>
    <submittedName>
        <fullName evidence="1">Uncharacterized protein</fullName>
    </submittedName>
</protein>
<reference evidence="1" key="1">
    <citation type="submission" date="2018-06" db="EMBL/GenBank/DDBJ databases">
        <authorList>
            <person name="Zhirakovskaya E."/>
        </authorList>
    </citation>
    <scope>NUCLEOTIDE SEQUENCE</scope>
</reference>
<evidence type="ECO:0000313" key="1">
    <source>
        <dbReference type="EMBL" id="VAW64097.1"/>
    </source>
</evidence>
<name>A0A3B0XLQ2_9ZZZZ</name>
<accession>A0A3B0XLQ2</accession>